<name>A0A0A9C8X5_ARUDO</name>
<evidence type="ECO:0000313" key="1">
    <source>
        <dbReference type="EMBL" id="JAD72011.1"/>
    </source>
</evidence>
<protein>
    <submittedName>
        <fullName evidence="1">Uncharacterized protein</fullName>
    </submittedName>
</protein>
<dbReference type="EMBL" id="GBRH01225884">
    <property type="protein sequence ID" value="JAD72011.1"/>
    <property type="molecule type" value="Transcribed_RNA"/>
</dbReference>
<sequence>MDLYHSLTETYMRLSAPGKNLLFIYVYR</sequence>
<organism evidence="1">
    <name type="scientific">Arundo donax</name>
    <name type="common">Giant reed</name>
    <name type="synonym">Donax arundinaceus</name>
    <dbReference type="NCBI Taxonomy" id="35708"/>
    <lineage>
        <taxon>Eukaryota</taxon>
        <taxon>Viridiplantae</taxon>
        <taxon>Streptophyta</taxon>
        <taxon>Embryophyta</taxon>
        <taxon>Tracheophyta</taxon>
        <taxon>Spermatophyta</taxon>
        <taxon>Magnoliopsida</taxon>
        <taxon>Liliopsida</taxon>
        <taxon>Poales</taxon>
        <taxon>Poaceae</taxon>
        <taxon>PACMAD clade</taxon>
        <taxon>Arundinoideae</taxon>
        <taxon>Arundineae</taxon>
        <taxon>Arundo</taxon>
    </lineage>
</organism>
<dbReference type="AlphaFoldDB" id="A0A0A9C8X5"/>
<reference evidence="1" key="1">
    <citation type="submission" date="2014-09" db="EMBL/GenBank/DDBJ databases">
        <authorList>
            <person name="Magalhaes I.L.F."/>
            <person name="Oliveira U."/>
            <person name="Santos F.R."/>
            <person name="Vidigal T.H.D.A."/>
            <person name="Brescovit A.D."/>
            <person name="Santos A.J."/>
        </authorList>
    </citation>
    <scope>NUCLEOTIDE SEQUENCE</scope>
    <source>
        <tissue evidence="1">Shoot tissue taken approximately 20 cm above the soil surface</tissue>
    </source>
</reference>
<accession>A0A0A9C8X5</accession>
<reference evidence="1" key="2">
    <citation type="journal article" date="2015" name="Data Brief">
        <title>Shoot transcriptome of the giant reed, Arundo donax.</title>
        <authorList>
            <person name="Barrero R.A."/>
            <person name="Guerrero F.D."/>
            <person name="Moolhuijzen P."/>
            <person name="Goolsby J.A."/>
            <person name="Tidwell J."/>
            <person name="Bellgard S.E."/>
            <person name="Bellgard M.I."/>
        </authorList>
    </citation>
    <scope>NUCLEOTIDE SEQUENCE</scope>
    <source>
        <tissue evidence="1">Shoot tissue taken approximately 20 cm above the soil surface</tissue>
    </source>
</reference>
<proteinExistence type="predicted"/>